<protein>
    <submittedName>
        <fullName evidence="1">Uncharacterized protein</fullName>
    </submittedName>
</protein>
<reference evidence="1 2" key="1">
    <citation type="journal article" date="2007" name="Science">
        <title>Sea anemone genome reveals ancestral eumetazoan gene repertoire and genomic organization.</title>
        <authorList>
            <person name="Putnam N.H."/>
            <person name="Srivastava M."/>
            <person name="Hellsten U."/>
            <person name="Dirks B."/>
            <person name="Chapman J."/>
            <person name="Salamov A."/>
            <person name="Terry A."/>
            <person name="Shapiro H."/>
            <person name="Lindquist E."/>
            <person name="Kapitonov V.V."/>
            <person name="Jurka J."/>
            <person name="Genikhovich G."/>
            <person name="Grigoriev I.V."/>
            <person name="Lucas S.M."/>
            <person name="Steele R.E."/>
            <person name="Finnerty J.R."/>
            <person name="Technau U."/>
            <person name="Martindale M.Q."/>
            <person name="Rokhsar D.S."/>
        </authorList>
    </citation>
    <scope>NUCLEOTIDE SEQUENCE [LARGE SCALE GENOMIC DNA]</scope>
    <source>
        <strain evidence="2">CH2 X CH6</strain>
    </source>
</reference>
<name>A7T355_NEMVE</name>
<dbReference type="Proteomes" id="UP000001593">
    <property type="component" value="Unassembled WGS sequence"/>
</dbReference>
<dbReference type="HOGENOM" id="CLU_005005_1_0_1"/>
<accession>A7T355</accession>
<dbReference type="PANTHER" id="PTHR21344">
    <property type="entry name" value="RAL GTPASE-ACTIVATING PROTEIN SUBUNIT BETA"/>
    <property type="match status" value="1"/>
</dbReference>
<evidence type="ECO:0000313" key="1">
    <source>
        <dbReference type="EMBL" id="EDO29610.1"/>
    </source>
</evidence>
<dbReference type="PhylomeDB" id="A7T355"/>
<dbReference type="eggNOG" id="KOG3652">
    <property type="taxonomic scope" value="Eukaryota"/>
</dbReference>
<evidence type="ECO:0000313" key="2">
    <source>
        <dbReference type="Proteomes" id="UP000001593"/>
    </source>
</evidence>
<dbReference type="InterPro" id="IPR039930">
    <property type="entry name" value="RALGAPB"/>
</dbReference>
<proteinExistence type="predicted"/>
<organism evidence="1 2">
    <name type="scientific">Nematostella vectensis</name>
    <name type="common">Starlet sea anemone</name>
    <dbReference type="NCBI Taxonomy" id="45351"/>
    <lineage>
        <taxon>Eukaryota</taxon>
        <taxon>Metazoa</taxon>
        <taxon>Cnidaria</taxon>
        <taxon>Anthozoa</taxon>
        <taxon>Hexacorallia</taxon>
        <taxon>Actiniaria</taxon>
        <taxon>Edwardsiidae</taxon>
        <taxon>Nematostella</taxon>
    </lineage>
</organism>
<keyword evidence="2" id="KW-1185">Reference proteome</keyword>
<dbReference type="AlphaFoldDB" id="A7T355"/>
<sequence>DKTECKSTIHWLCDYVTYQANKPATHHSRDLHSMIVAAFHCIKTWIMSHAWLMDAEDCLQAVMEVVELGISGSKSKGPQAVST</sequence>
<gene>
    <name evidence="1" type="ORF">NEMVEDRAFT_v1g143935</name>
</gene>
<feature type="non-terminal residue" evidence="1">
    <location>
        <position position="83"/>
    </location>
</feature>
<dbReference type="InParanoid" id="A7T355"/>
<dbReference type="STRING" id="45351.A7T355"/>
<dbReference type="EMBL" id="DS470404">
    <property type="protein sequence ID" value="EDO29610.1"/>
    <property type="molecule type" value="Genomic_DNA"/>
</dbReference>
<dbReference type="GO" id="GO:0005096">
    <property type="term" value="F:GTPase activator activity"/>
    <property type="evidence" value="ECO:0007669"/>
    <property type="project" value="InterPro"/>
</dbReference>
<dbReference type="PANTHER" id="PTHR21344:SF1">
    <property type="entry name" value="RAL GTPASE-ACTIVATING PROTEIN SUBUNIT BETA"/>
    <property type="match status" value="1"/>
</dbReference>